<dbReference type="GeneID" id="83218718"/>
<evidence type="ECO:0000313" key="12">
    <source>
        <dbReference type="Proteomes" id="UP001234581"/>
    </source>
</evidence>
<gene>
    <name evidence="11" type="ORF">O0I10_011317</name>
</gene>
<keyword evidence="12" id="KW-1185">Reference proteome</keyword>
<keyword evidence="6 8" id="KW-1015">Disulfide bond</keyword>
<proteinExistence type="inferred from homology"/>
<dbReference type="Gene3D" id="3.20.20.70">
    <property type="entry name" value="Aldolase class I"/>
    <property type="match status" value="1"/>
</dbReference>
<dbReference type="Proteomes" id="UP001234581">
    <property type="component" value="Unassembled WGS sequence"/>
</dbReference>
<evidence type="ECO:0000259" key="10">
    <source>
        <dbReference type="Pfam" id="PF17801"/>
    </source>
</evidence>
<dbReference type="SUPFAM" id="SSF51445">
    <property type="entry name" value="(Trans)glycosidases"/>
    <property type="match status" value="1"/>
</dbReference>
<evidence type="ECO:0000256" key="2">
    <source>
        <dbReference type="ARBA" id="ARBA00009743"/>
    </source>
</evidence>
<comment type="caution">
    <text evidence="11">The sequence shown here is derived from an EMBL/GenBank/DDBJ whole genome shotgun (WGS) entry which is preliminary data.</text>
</comment>
<keyword evidence="9" id="KW-0472">Membrane</keyword>
<keyword evidence="5 8" id="KW-0378">Hydrolase</keyword>
<dbReference type="Gene3D" id="2.60.40.1180">
    <property type="entry name" value="Golgi alpha-mannosidase II"/>
    <property type="match status" value="1"/>
</dbReference>
<accession>A0AAD7XWU9</accession>
<dbReference type="PANTHER" id="PTHR11452">
    <property type="entry name" value="ALPHA-GALACTOSIDASE/ALPHA-N-ACETYLGALACTOSAMINIDASE"/>
    <property type="match status" value="1"/>
</dbReference>
<dbReference type="Gene3D" id="2.60.120.260">
    <property type="entry name" value="Galactose-binding domain-like"/>
    <property type="match status" value="1"/>
</dbReference>
<comment type="catalytic activity">
    <reaction evidence="1 8">
        <text>Hydrolysis of terminal, non-reducing alpha-D-galactose residues in alpha-D-galactosides, including galactose oligosaccharides, galactomannans and galactolipids.</text>
        <dbReference type="EC" id="3.2.1.22"/>
    </reaction>
</comment>
<organism evidence="11 12">
    <name type="scientific">Lichtheimia ornata</name>
    <dbReference type="NCBI Taxonomy" id="688661"/>
    <lineage>
        <taxon>Eukaryota</taxon>
        <taxon>Fungi</taxon>
        <taxon>Fungi incertae sedis</taxon>
        <taxon>Mucoromycota</taxon>
        <taxon>Mucoromycotina</taxon>
        <taxon>Mucoromycetes</taxon>
        <taxon>Mucorales</taxon>
        <taxon>Lichtheimiaceae</taxon>
        <taxon>Lichtheimia</taxon>
    </lineage>
</organism>
<dbReference type="InterPro" id="IPR002241">
    <property type="entry name" value="Glyco_hydro_27"/>
</dbReference>
<evidence type="ECO:0000256" key="3">
    <source>
        <dbReference type="ARBA" id="ARBA00012755"/>
    </source>
</evidence>
<name>A0AAD7XWU9_9FUNG</name>
<comment type="similarity">
    <text evidence="2 8">Belongs to the glycosyl hydrolase 27 family.</text>
</comment>
<dbReference type="Pfam" id="PF17801">
    <property type="entry name" value="Melibiase_C"/>
    <property type="match status" value="1"/>
</dbReference>
<evidence type="ECO:0000313" key="11">
    <source>
        <dbReference type="EMBL" id="KAJ8653017.1"/>
    </source>
</evidence>
<evidence type="ECO:0000256" key="8">
    <source>
        <dbReference type="RuleBase" id="RU361168"/>
    </source>
</evidence>
<dbReference type="PRINTS" id="PR00740">
    <property type="entry name" value="GLHYDRLASE27"/>
</dbReference>
<reference evidence="11 12" key="1">
    <citation type="submission" date="2023-03" db="EMBL/GenBank/DDBJ databases">
        <title>Genome sequence of Lichtheimia ornata CBS 291.66.</title>
        <authorList>
            <person name="Mohabir J.T."/>
            <person name="Shea T.P."/>
            <person name="Kurbessoian T."/>
            <person name="Berby B."/>
            <person name="Fontaine J."/>
            <person name="Livny J."/>
            <person name="Gnirke A."/>
            <person name="Stajich J.E."/>
            <person name="Cuomo C.A."/>
        </authorList>
    </citation>
    <scope>NUCLEOTIDE SEQUENCE [LARGE SCALE GENOMIC DNA]</scope>
    <source>
        <strain evidence="11">CBS 291.66</strain>
    </source>
</reference>
<dbReference type="GO" id="GO:0004557">
    <property type="term" value="F:alpha-galactosidase activity"/>
    <property type="evidence" value="ECO:0007669"/>
    <property type="project" value="UniProtKB-EC"/>
</dbReference>
<evidence type="ECO:0000256" key="7">
    <source>
        <dbReference type="ARBA" id="ARBA00023295"/>
    </source>
</evidence>
<dbReference type="GO" id="GO:0005995">
    <property type="term" value="P:melibiose catabolic process"/>
    <property type="evidence" value="ECO:0007669"/>
    <property type="project" value="UniProtKB-ARBA"/>
</dbReference>
<dbReference type="PANTHER" id="PTHR11452:SF75">
    <property type="entry name" value="ALPHA-GALACTOSIDASE MEL1"/>
    <property type="match status" value="1"/>
</dbReference>
<dbReference type="InterPro" id="IPR000111">
    <property type="entry name" value="Glyco_hydro_27/36_CS"/>
</dbReference>
<dbReference type="CDD" id="cd14792">
    <property type="entry name" value="GH27"/>
    <property type="match status" value="1"/>
</dbReference>
<keyword evidence="9" id="KW-1133">Transmembrane helix</keyword>
<dbReference type="FunFam" id="3.20.20.70:FF:000202">
    <property type="entry name" value="Alpha-galactosidase"/>
    <property type="match status" value="1"/>
</dbReference>
<dbReference type="Pfam" id="PF16499">
    <property type="entry name" value="Melibiase_2"/>
    <property type="match status" value="1"/>
</dbReference>
<dbReference type="InterPro" id="IPR041233">
    <property type="entry name" value="Melibiase_C"/>
</dbReference>
<dbReference type="EMBL" id="JARTCD010000087">
    <property type="protein sequence ID" value="KAJ8653017.1"/>
    <property type="molecule type" value="Genomic_DNA"/>
</dbReference>
<dbReference type="EC" id="3.2.1.22" evidence="3 8"/>
<dbReference type="InterPro" id="IPR013785">
    <property type="entry name" value="Aldolase_TIM"/>
</dbReference>
<evidence type="ECO:0000256" key="6">
    <source>
        <dbReference type="ARBA" id="ARBA00023157"/>
    </source>
</evidence>
<keyword evidence="7 8" id="KW-0326">Glycosidase</keyword>
<sequence>MDSKSKLAATPPMGWNTWNKYGCNINEDLIRETADIMVDHGYLAAGYEYLNLDDCWQSNERDENGTIIVDSEAFPSGIKPLADYVHSRGLKFGIYSSAGRETCAGRMASLGYETQDAATYAEWGVDYLKYDNCNWGENDGPAHVRFQTMKDAIDKTGRDMFYSICSWGAENTWDWASQMGQSFRTHDDIYNDWSSIVQIMAVHSKLIDFGGPGHWADPDMLEIGNGRLNYYESKAQMSLWAAIKAPLILGNTLAEMPKELYDIATNPEIIAVNQDPLGIPARRIHGSGAYTDIWAGPLANDSLVVVMVNWDDVPGGMATDVSKPWSIGYQGPNVTATELWSGQVTNGTSIDVFLAAHEAKVFKFTGGTFNHSKLPMEQWSIIANTDEEVYPAASLSNNVHGLARRRGLKKAIGDAYVIALGNVNPPETGALTFHQVKGRGVYAMGITYRDCFSWDPCGNKFTRRWKLRVTVNDGEPTWISLRSSHHWLGQQRNRYTMGIVLTEGENNDIHFDNPDGLAPSIEGITLRRLRDLPEVVVAGNGDDHPTAFILPPMESGDPLASQGALPELGRVIVDYTWEWVIFALIIIFGVWLFRIIRDRRRKQRKELEYILLATS</sequence>
<dbReference type="InterPro" id="IPR013780">
    <property type="entry name" value="Glyco_hydro_b"/>
</dbReference>
<feature type="transmembrane region" description="Helical" evidence="9">
    <location>
        <begin position="577"/>
        <end position="596"/>
    </location>
</feature>
<evidence type="ECO:0000256" key="9">
    <source>
        <dbReference type="SAM" id="Phobius"/>
    </source>
</evidence>
<protein>
    <recommendedName>
        <fullName evidence="3 8">Alpha-galactosidase</fullName>
        <ecNumber evidence="3 8">3.2.1.22</ecNumber>
    </recommendedName>
    <alternativeName>
        <fullName evidence="8">Melibiase</fullName>
    </alternativeName>
</protein>
<dbReference type="AlphaFoldDB" id="A0AAD7XWU9"/>
<feature type="domain" description="Alpha galactosidase C-terminal" evidence="10">
    <location>
        <begin position="291"/>
        <end position="364"/>
    </location>
</feature>
<evidence type="ECO:0000256" key="4">
    <source>
        <dbReference type="ARBA" id="ARBA00022729"/>
    </source>
</evidence>
<dbReference type="SUPFAM" id="SSF51011">
    <property type="entry name" value="Glycosyl hydrolase domain"/>
    <property type="match status" value="1"/>
</dbReference>
<keyword evidence="9" id="KW-0812">Transmembrane</keyword>
<keyword evidence="4" id="KW-0732">Signal</keyword>
<dbReference type="RefSeq" id="XP_058337931.1">
    <property type="nucleotide sequence ID" value="XM_058491286.1"/>
</dbReference>
<dbReference type="InterPro" id="IPR017853">
    <property type="entry name" value="GH"/>
</dbReference>
<evidence type="ECO:0000256" key="5">
    <source>
        <dbReference type="ARBA" id="ARBA00022801"/>
    </source>
</evidence>
<dbReference type="PROSITE" id="PS00512">
    <property type="entry name" value="ALPHA_GALACTOSIDASE"/>
    <property type="match status" value="1"/>
</dbReference>
<evidence type="ECO:0000256" key="1">
    <source>
        <dbReference type="ARBA" id="ARBA00001255"/>
    </source>
</evidence>